<dbReference type="EMBL" id="MCGN01000001">
    <property type="protein sequence ID" value="ORZ03131.1"/>
    <property type="molecule type" value="Genomic_DNA"/>
</dbReference>
<dbReference type="OMA" id="SDTVHKC"/>
<dbReference type="InterPro" id="IPR000056">
    <property type="entry name" value="Ribul_P_3_epim-like"/>
</dbReference>
<reference evidence="20 21" key="1">
    <citation type="submission" date="2016-07" db="EMBL/GenBank/DDBJ databases">
        <title>Pervasive Adenine N6-methylation of Active Genes in Fungi.</title>
        <authorList>
            <consortium name="DOE Joint Genome Institute"/>
            <person name="Mondo S.J."/>
            <person name="Dannebaum R.O."/>
            <person name="Kuo R.C."/>
            <person name="Labutti K."/>
            <person name="Haridas S."/>
            <person name="Kuo A."/>
            <person name="Salamov A."/>
            <person name="Ahrendt S.R."/>
            <person name="Lipzen A."/>
            <person name="Sullivan W."/>
            <person name="Andreopoulos W.B."/>
            <person name="Clum A."/>
            <person name="Lindquist E."/>
            <person name="Daum C."/>
            <person name="Ramamoorthy G.K."/>
            <person name="Gryganskyi A."/>
            <person name="Culley D."/>
            <person name="Magnuson J.K."/>
            <person name="James T.Y."/>
            <person name="O'Malley M.A."/>
            <person name="Stajich J.E."/>
            <person name="Spatafora J.W."/>
            <person name="Visel A."/>
            <person name="Grigoriev I.V."/>
        </authorList>
    </citation>
    <scope>NUCLEOTIDE SEQUENCE [LARGE SCALE GENOMIC DNA]</scope>
    <source>
        <strain evidence="20 21">NRRL 2496</strain>
    </source>
</reference>
<dbReference type="Proteomes" id="UP000242180">
    <property type="component" value="Unassembled WGS sequence"/>
</dbReference>
<evidence type="ECO:0000256" key="18">
    <source>
        <dbReference type="ARBA" id="ARBA00030599"/>
    </source>
</evidence>
<dbReference type="PANTHER" id="PTHR11749">
    <property type="entry name" value="RIBULOSE-5-PHOSPHATE-3-EPIMERASE"/>
    <property type="match status" value="1"/>
</dbReference>
<evidence type="ECO:0000256" key="1">
    <source>
        <dbReference type="ARBA" id="ARBA00001782"/>
    </source>
</evidence>
<comment type="similarity">
    <text evidence="6">Belongs to the ribulose-phosphate 3-epimerase family.</text>
</comment>
<comment type="function">
    <text evidence="19">Catalyzes the reversible epimerization of D-ribulose 5-phosphate to D-xylulose 5-phosphate.</text>
</comment>
<keyword evidence="11" id="KW-0862">Zinc</keyword>
<evidence type="ECO:0000256" key="3">
    <source>
        <dbReference type="ARBA" id="ARBA00001947"/>
    </source>
</evidence>
<evidence type="ECO:0000256" key="11">
    <source>
        <dbReference type="ARBA" id="ARBA00022833"/>
    </source>
</evidence>
<dbReference type="SUPFAM" id="SSF51366">
    <property type="entry name" value="Ribulose-phoshate binding barrel"/>
    <property type="match status" value="1"/>
</dbReference>
<dbReference type="STRING" id="13706.A0A1X2HUD3"/>
<evidence type="ECO:0000256" key="14">
    <source>
        <dbReference type="ARBA" id="ARBA00023235"/>
    </source>
</evidence>
<comment type="cofactor">
    <cofactor evidence="2">
        <name>Mn(2+)</name>
        <dbReference type="ChEBI" id="CHEBI:29035"/>
    </cofactor>
</comment>
<comment type="catalytic activity">
    <reaction evidence="1">
        <text>D-ribulose 5-phosphate = D-xylulose 5-phosphate</text>
        <dbReference type="Rhea" id="RHEA:13677"/>
        <dbReference type="ChEBI" id="CHEBI:57737"/>
        <dbReference type="ChEBI" id="CHEBI:58121"/>
        <dbReference type="EC" id="5.1.3.1"/>
    </reaction>
</comment>
<proteinExistence type="inferred from homology"/>
<dbReference type="GO" id="GO:0006098">
    <property type="term" value="P:pentose-phosphate shunt"/>
    <property type="evidence" value="ECO:0007669"/>
    <property type="project" value="UniProtKB-UniPathway"/>
</dbReference>
<comment type="subunit">
    <text evidence="7">Homodimer.</text>
</comment>
<comment type="cofactor">
    <cofactor evidence="3">
        <name>Zn(2+)</name>
        <dbReference type="ChEBI" id="CHEBI:29105"/>
    </cofactor>
</comment>
<evidence type="ECO:0000256" key="13">
    <source>
        <dbReference type="ARBA" id="ARBA00023211"/>
    </source>
</evidence>
<gene>
    <name evidence="20" type="ORF">BCR43DRAFT_482800</name>
</gene>
<evidence type="ECO:0000256" key="9">
    <source>
        <dbReference type="ARBA" id="ARBA00013920"/>
    </source>
</evidence>
<comment type="cofactor">
    <cofactor evidence="4">
        <name>Fe(2+)</name>
        <dbReference type="ChEBI" id="CHEBI:29033"/>
    </cofactor>
</comment>
<comment type="pathway">
    <text evidence="5">Carbohydrate degradation; pentose phosphate pathway; D-xylulose 5-phosphate from D-ribulose 5-phosphate (non-oxidative stage): step 1/1.</text>
</comment>
<dbReference type="CDD" id="cd00429">
    <property type="entry name" value="RPE"/>
    <property type="match status" value="1"/>
</dbReference>
<evidence type="ECO:0000256" key="15">
    <source>
        <dbReference type="ARBA" id="ARBA00023277"/>
    </source>
</evidence>
<evidence type="ECO:0000256" key="4">
    <source>
        <dbReference type="ARBA" id="ARBA00001954"/>
    </source>
</evidence>
<keyword evidence="14" id="KW-0413">Isomerase</keyword>
<dbReference type="OrthoDB" id="1927044at2759"/>
<evidence type="ECO:0000256" key="19">
    <source>
        <dbReference type="ARBA" id="ARBA00057323"/>
    </source>
</evidence>
<evidence type="ECO:0000313" key="20">
    <source>
        <dbReference type="EMBL" id="ORZ03131.1"/>
    </source>
</evidence>
<name>A0A1X2HUD3_SYNRA</name>
<accession>A0A1X2HUD3</accession>
<evidence type="ECO:0000256" key="10">
    <source>
        <dbReference type="ARBA" id="ARBA00022723"/>
    </source>
</evidence>
<dbReference type="Pfam" id="PF00834">
    <property type="entry name" value="Ribul_P_3_epim"/>
    <property type="match status" value="1"/>
</dbReference>
<protein>
    <recommendedName>
        <fullName evidence="9">Ribulose-phosphate 3-epimerase</fullName>
        <ecNumber evidence="8">5.1.3.1</ecNumber>
    </recommendedName>
    <alternativeName>
        <fullName evidence="18">Pentose-5-phosphate 3-epimerase</fullName>
    </alternativeName>
    <alternativeName>
        <fullName evidence="17">RPE</fullName>
    </alternativeName>
</protein>
<evidence type="ECO:0000256" key="12">
    <source>
        <dbReference type="ARBA" id="ARBA00023004"/>
    </source>
</evidence>
<dbReference type="GO" id="GO:0005975">
    <property type="term" value="P:carbohydrate metabolic process"/>
    <property type="evidence" value="ECO:0007669"/>
    <property type="project" value="InterPro"/>
</dbReference>
<evidence type="ECO:0000256" key="6">
    <source>
        <dbReference type="ARBA" id="ARBA00009541"/>
    </source>
</evidence>
<dbReference type="GO" id="GO:0046872">
    <property type="term" value="F:metal ion binding"/>
    <property type="evidence" value="ECO:0007669"/>
    <property type="project" value="UniProtKB-KW"/>
</dbReference>
<keyword evidence="21" id="KW-1185">Reference proteome</keyword>
<evidence type="ECO:0000256" key="2">
    <source>
        <dbReference type="ARBA" id="ARBA00001936"/>
    </source>
</evidence>
<dbReference type="GO" id="GO:0004750">
    <property type="term" value="F:D-ribulose-phosphate 3-epimerase activity"/>
    <property type="evidence" value="ECO:0007669"/>
    <property type="project" value="UniProtKB-EC"/>
</dbReference>
<keyword evidence="15" id="KW-0119">Carbohydrate metabolism</keyword>
<evidence type="ECO:0000256" key="16">
    <source>
        <dbReference type="ARBA" id="ARBA00023285"/>
    </source>
</evidence>
<evidence type="ECO:0000256" key="17">
    <source>
        <dbReference type="ARBA" id="ARBA00029933"/>
    </source>
</evidence>
<dbReference type="InterPro" id="IPR013785">
    <property type="entry name" value="Aldolase_TIM"/>
</dbReference>
<dbReference type="InParanoid" id="A0A1X2HUD3"/>
<keyword evidence="16" id="KW-0170">Cobalt</keyword>
<evidence type="ECO:0000256" key="7">
    <source>
        <dbReference type="ARBA" id="ARBA00011738"/>
    </source>
</evidence>
<dbReference type="EC" id="5.1.3.1" evidence="8"/>
<dbReference type="FunCoup" id="A0A1X2HUD3">
    <property type="interactions" value="550"/>
</dbReference>
<comment type="caution">
    <text evidence="20">The sequence shown here is derived from an EMBL/GenBank/DDBJ whole genome shotgun (WGS) entry which is preliminary data.</text>
</comment>
<dbReference type="UniPathway" id="UPA00115">
    <property type="reaction ID" value="UER00411"/>
</dbReference>
<sequence>MGAPIIACLRPHTDASDCHMMVSEPLRWIDDIAKAGGQMYCFHVEATDDPLGVIKAVHAAGMKAGVAIKPKTPAEAVMGEIAEAADMILVMTVEPGFGGQKYMQECMPKVEALRAKYPDLDIEVDGGLSMQTIDSSAEAGANVIVAGTGIFKADKPDEVISIFRNKVNTVQAKIAQKNNSQ</sequence>
<evidence type="ECO:0000313" key="21">
    <source>
        <dbReference type="Proteomes" id="UP000242180"/>
    </source>
</evidence>
<keyword evidence="12" id="KW-0408">Iron</keyword>
<evidence type="ECO:0000256" key="5">
    <source>
        <dbReference type="ARBA" id="ARBA00005016"/>
    </source>
</evidence>
<dbReference type="Gene3D" id="3.20.20.70">
    <property type="entry name" value="Aldolase class I"/>
    <property type="match status" value="1"/>
</dbReference>
<keyword evidence="10" id="KW-0479">Metal-binding</keyword>
<dbReference type="FunFam" id="3.20.20.70:FF:000191">
    <property type="entry name" value="ribulose-phosphate 3-epimerase isoform X2"/>
    <property type="match status" value="1"/>
</dbReference>
<dbReference type="AlphaFoldDB" id="A0A1X2HUD3"/>
<organism evidence="20 21">
    <name type="scientific">Syncephalastrum racemosum</name>
    <name type="common">Filamentous fungus</name>
    <dbReference type="NCBI Taxonomy" id="13706"/>
    <lineage>
        <taxon>Eukaryota</taxon>
        <taxon>Fungi</taxon>
        <taxon>Fungi incertae sedis</taxon>
        <taxon>Mucoromycota</taxon>
        <taxon>Mucoromycotina</taxon>
        <taxon>Mucoromycetes</taxon>
        <taxon>Mucorales</taxon>
        <taxon>Syncephalastraceae</taxon>
        <taxon>Syncephalastrum</taxon>
    </lineage>
</organism>
<dbReference type="InterPro" id="IPR011060">
    <property type="entry name" value="RibuloseP-bd_barrel"/>
</dbReference>
<keyword evidence="13" id="KW-0464">Manganese</keyword>
<evidence type="ECO:0000256" key="8">
    <source>
        <dbReference type="ARBA" id="ARBA00013188"/>
    </source>
</evidence>